<dbReference type="Proteomes" id="UP000198623">
    <property type="component" value="Unassembled WGS sequence"/>
</dbReference>
<organism evidence="3 4">
    <name type="scientific">Neptunomonas qingdaonensis</name>
    <dbReference type="NCBI Taxonomy" id="1045558"/>
    <lineage>
        <taxon>Bacteria</taxon>
        <taxon>Pseudomonadati</taxon>
        <taxon>Pseudomonadota</taxon>
        <taxon>Gammaproteobacteria</taxon>
        <taxon>Oceanospirillales</taxon>
        <taxon>Oceanospirillaceae</taxon>
        <taxon>Neptunomonas</taxon>
    </lineage>
</organism>
<evidence type="ECO:0000256" key="2">
    <source>
        <dbReference type="ARBA" id="ARBA00023054"/>
    </source>
</evidence>
<dbReference type="EMBL" id="FOOU01000007">
    <property type="protein sequence ID" value="SFG48118.1"/>
    <property type="molecule type" value="Genomic_DNA"/>
</dbReference>
<gene>
    <name evidence="3" type="ORF">SAMN05216175_107124</name>
</gene>
<dbReference type="Gene3D" id="1.10.287.470">
    <property type="entry name" value="Helix hairpin bin"/>
    <property type="match status" value="1"/>
</dbReference>
<dbReference type="InterPro" id="IPR050465">
    <property type="entry name" value="UPF0194_transport"/>
</dbReference>
<dbReference type="PANTHER" id="PTHR32347">
    <property type="entry name" value="EFFLUX SYSTEM COMPONENT YKNX-RELATED"/>
    <property type="match status" value="1"/>
</dbReference>
<keyword evidence="2" id="KW-0175">Coiled coil</keyword>
<sequence length="465" mass="51254">MLNPDNSSTINAATEPQAVAAGSDRSLRLLAQVLELEKRVRHCESETEIGFTLCNETHNLVRYRQSLLWKHSTAGQGKVITVSGLVTPEKNAPFIVWISKVFRHLTLSGSIELKPLAAADLPEALQQEWSDWLPEQGLLVPLNSPQGELTGILFLVREAPWNDSELTLLASLADAYGHAWFALSGKKSLLSSLTVNSNKVTLLLVILFVALCFFPIRQSVIAPAEVIPRNPVIVRSAVDGVIKEFQVEPNQVVKKDQPLLLFDDARIANQLEIAIKAMQSAEAEYRQAAQQAVFDSRSKAGLSALRGQVEQHAAEVGYYQGLLERIVIRSPRDGIAIFDDVNDWVGRPVALGERILLVADPKDVELEIQLPVADAIALESGADVQLFLNVSAHKSIPAELRFLSYQASMNTAGAFAYRLVAEYRNAEDLPRIGLKGSAKLYGEKTTLAVYLLRRPYFAVRQYLGL</sequence>
<dbReference type="STRING" id="1045558.SAMN05216175_107124"/>
<dbReference type="AlphaFoldDB" id="A0A1I2S5N4"/>
<evidence type="ECO:0000256" key="1">
    <source>
        <dbReference type="ARBA" id="ARBA00004196"/>
    </source>
</evidence>
<dbReference type="PANTHER" id="PTHR32347:SF23">
    <property type="entry name" value="BLL5650 PROTEIN"/>
    <property type="match status" value="1"/>
</dbReference>
<evidence type="ECO:0000313" key="3">
    <source>
        <dbReference type="EMBL" id="SFG48118.1"/>
    </source>
</evidence>
<reference evidence="4" key="1">
    <citation type="submission" date="2016-10" db="EMBL/GenBank/DDBJ databases">
        <authorList>
            <person name="Varghese N."/>
            <person name="Submissions S."/>
        </authorList>
    </citation>
    <scope>NUCLEOTIDE SEQUENCE [LARGE SCALE GENOMIC DNA]</scope>
    <source>
        <strain evidence="4">CGMCC 1.10971</strain>
    </source>
</reference>
<dbReference type="RefSeq" id="WP_090728332.1">
    <property type="nucleotide sequence ID" value="NZ_FOOU01000007.1"/>
</dbReference>
<accession>A0A1I2S5N4</accession>
<protein>
    <submittedName>
        <fullName evidence="3">Biotin-lipoyl like</fullName>
    </submittedName>
</protein>
<evidence type="ECO:0000313" key="4">
    <source>
        <dbReference type="Proteomes" id="UP000198623"/>
    </source>
</evidence>
<keyword evidence="4" id="KW-1185">Reference proteome</keyword>
<name>A0A1I2S5N4_9GAMM</name>
<dbReference type="SUPFAM" id="SSF111369">
    <property type="entry name" value="HlyD-like secretion proteins"/>
    <property type="match status" value="1"/>
</dbReference>
<dbReference type="OrthoDB" id="9763546at2"/>
<comment type="subcellular location">
    <subcellularLocation>
        <location evidence="1">Cell envelope</location>
    </subcellularLocation>
</comment>
<dbReference type="Gene3D" id="2.40.50.100">
    <property type="match status" value="1"/>
</dbReference>
<dbReference type="Gene3D" id="2.40.30.170">
    <property type="match status" value="1"/>
</dbReference>
<dbReference type="GO" id="GO:0030313">
    <property type="term" value="C:cell envelope"/>
    <property type="evidence" value="ECO:0007669"/>
    <property type="project" value="UniProtKB-SubCell"/>
</dbReference>
<proteinExistence type="predicted"/>